<evidence type="ECO:0000259" key="3">
    <source>
        <dbReference type="PROSITE" id="PS51253"/>
    </source>
</evidence>
<reference evidence="4" key="1">
    <citation type="submission" date="2021-02" db="EMBL/GenBank/DDBJ databases">
        <authorList>
            <person name="Nowell W R."/>
        </authorList>
    </citation>
    <scope>NUCLEOTIDE SEQUENCE</scope>
</reference>
<feature type="region of interest" description="Disordered" evidence="2">
    <location>
        <begin position="490"/>
        <end position="524"/>
    </location>
</feature>
<dbReference type="PANTHER" id="PTHR19303:SF73">
    <property type="entry name" value="PROTEIN PDC2"/>
    <property type="match status" value="1"/>
</dbReference>
<sequence>MINPHHVAELLSNLISERLSLDDRNNTDSKRDEEIAKHLYDHVESIFESSQYSFETEHTIDFNGDSNTEQLQDDKEEDEDDEEEDEDDEEEDEDNEEEEEVEEDDEEYEQQQMNNDDEQFDEEFMERAIDFYDHINEKTGKKSHSWKAFQHRFPKVKNRSYIERFRKYLESGGTKKQKLDQIDQYTYNKFEKARSKFHFVHDIHLKRWALQKAREINDRTFEASDYWIFQFKRRHALCSRKVTKLITQREVVDAGTINNSANNFVNKIKTLLPEYRGQNVLNTDQTGLEIEMVGSRTLSFKGEKATFGKVRSVHNTSHSYTVQFITSLSGQPIGKCYLCLKEKNGHMSDKIKKNLFQASNVTTTCSKSGKLTSSLVEYWIHNVLKPAVGNEKVLLLLDVWGGQTDQKLYSTMKHLRLEIIPKKTTSMIQPLDITFNRQYKHIIRTIYDHVRLYDINYTISSHQQQNHSSSSLSRNAASSKPLKQQSIVFSSFSNNPPINNNLQRQQSRSSIDTPNFSIQNQWKTPQPKEPIANLRVAYRSLPFNIMHHGTTTSIARPQFPTKTTLSSSNQQMQQQFVRNASAATVIGSGLNNLHHEIESAEPSRSAFELMSTRLLQSERNRKTTAKNNTTFKK</sequence>
<organism evidence="4 5">
    <name type="scientific">Rotaria sordida</name>
    <dbReference type="NCBI Taxonomy" id="392033"/>
    <lineage>
        <taxon>Eukaryota</taxon>
        <taxon>Metazoa</taxon>
        <taxon>Spiralia</taxon>
        <taxon>Gnathifera</taxon>
        <taxon>Rotifera</taxon>
        <taxon>Eurotatoria</taxon>
        <taxon>Bdelloidea</taxon>
        <taxon>Philodinida</taxon>
        <taxon>Philodinidae</taxon>
        <taxon>Rotaria</taxon>
    </lineage>
</organism>
<dbReference type="PROSITE" id="PS51253">
    <property type="entry name" value="HTH_CENPB"/>
    <property type="match status" value="1"/>
</dbReference>
<feature type="region of interest" description="Disordered" evidence="2">
    <location>
        <begin position="60"/>
        <end position="115"/>
    </location>
</feature>
<evidence type="ECO:0000256" key="1">
    <source>
        <dbReference type="ARBA" id="ARBA00023125"/>
    </source>
</evidence>
<evidence type="ECO:0000313" key="4">
    <source>
        <dbReference type="EMBL" id="CAF3814536.1"/>
    </source>
</evidence>
<accession>A0A819CX67</accession>
<dbReference type="InterPro" id="IPR006600">
    <property type="entry name" value="HTH_CenpB_DNA-bd_dom"/>
</dbReference>
<dbReference type="Pfam" id="PF03184">
    <property type="entry name" value="DDE_1"/>
    <property type="match status" value="1"/>
</dbReference>
<dbReference type="PANTHER" id="PTHR19303">
    <property type="entry name" value="TRANSPOSON"/>
    <property type="match status" value="1"/>
</dbReference>
<dbReference type="Proteomes" id="UP000663836">
    <property type="component" value="Unassembled WGS sequence"/>
</dbReference>
<dbReference type="EMBL" id="CAJOBD010001583">
    <property type="protein sequence ID" value="CAF3814536.1"/>
    <property type="molecule type" value="Genomic_DNA"/>
</dbReference>
<evidence type="ECO:0000256" key="2">
    <source>
        <dbReference type="SAM" id="MobiDB-lite"/>
    </source>
</evidence>
<feature type="compositionally biased region" description="Low complexity" evidence="2">
    <location>
        <begin position="490"/>
        <end position="501"/>
    </location>
</feature>
<dbReference type="GO" id="GO:0003677">
    <property type="term" value="F:DNA binding"/>
    <property type="evidence" value="ECO:0007669"/>
    <property type="project" value="UniProtKB-KW"/>
</dbReference>
<feature type="compositionally biased region" description="Polar residues" evidence="2">
    <location>
        <begin position="502"/>
        <end position="524"/>
    </location>
</feature>
<dbReference type="AlphaFoldDB" id="A0A819CX67"/>
<name>A0A819CX67_9BILA</name>
<keyword evidence="1" id="KW-0238">DNA-binding</keyword>
<proteinExistence type="predicted"/>
<dbReference type="GO" id="GO:0005634">
    <property type="term" value="C:nucleus"/>
    <property type="evidence" value="ECO:0007669"/>
    <property type="project" value="TreeGrafter"/>
</dbReference>
<feature type="domain" description="HTH CENPB-type" evidence="3">
    <location>
        <begin position="170"/>
        <end position="241"/>
    </location>
</feature>
<dbReference type="InterPro" id="IPR050863">
    <property type="entry name" value="CenT-Element_Derived"/>
</dbReference>
<dbReference type="InterPro" id="IPR004875">
    <property type="entry name" value="DDE_SF_endonuclease_dom"/>
</dbReference>
<protein>
    <recommendedName>
        <fullName evidence="3">HTH CENPB-type domain-containing protein</fullName>
    </recommendedName>
</protein>
<comment type="caution">
    <text evidence="4">The sequence shown here is derived from an EMBL/GenBank/DDBJ whole genome shotgun (WGS) entry which is preliminary data.</text>
</comment>
<evidence type="ECO:0000313" key="5">
    <source>
        <dbReference type="Proteomes" id="UP000663836"/>
    </source>
</evidence>
<gene>
    <name evidence="4" type="ORF">JBS370_LOCUS16073</name>
</gene>
<feature type="compositionally biased region" description="Acidic residues" evidence="2">
    <location>
        <begin position="74"/>
        <end position="115"/>
    </location>
</feature>